<evidence type="ECO:0000313" key="2">
    <source>
        <dbReference type="Proteomes" id="UP001249851"/>
    </source>
</evidence>
<organism evidence="1 2">
    <name type="scientific">Acropora cervicornis</name>
    <name type="common">Staghorn coral</name>
    <dbReference type="NCBI Taxonomy" id="6130"/>
    <lineage>
        <taxon>Eukaryota</taxon>
        <taxon>Metazoa</taxon>
        <taxon>Cnidaria</taxon>
        <taxon>Anthozoa</taxon>
        <taxon>Hexacorallia</taxon>
        <taxon>Scleractinia</taxon>
        <taxon>Astrocoeniina</taxon>
        <taxon>Acroporidae</taxon>
        <taxon>Acropora</taxon>
    </lineage>
</organism>
<name>A0AAD9USW8_ACRCE</name>
<reference evidence="1" key="1">
    <citation type="journal article" date="2023" name="G3 (Bethesda)">
        <title>Whole genome assembly and annotation of the endangered Caribbean coral Acropora cervicornis.</title>
        <authorList>
            <person name="Selwyn J.D."/>
            <person name="Vollmer S.V."/>
        </authorList>
    </citation>
    <scope>NUCLEOTIDE SEQUENCE</scope>
    <source>
        <strain evidence="1">K2</strain>
    </source>
</reference>
<sequence>MPSSIDFSIHKEPFAAGGFREAYKATSKAKEFETNTWVIKKYLATSVSDTEATGQTVEEHTKKVVQMHYLARNFAARLRQELQIVFLYI</sequence>
<accession>A0AAD9USW8</accession>
<evidence type="ECO:0000313" key="1">
    <source>
        <dbReference type="EMBL" id="KAK2548761.1"/>
    </source>
</evidence>
<reference evidence="1" key="2">
    <citation type="journal article" date="2023" name="Science">
        <title>Genomic signatures of disease resistance in endangered staghorn corals.</title>
        <authorList>
            <person name="Vollmer S.V."/>
            <person name="Selwyn J.D."/>
            <person name="Despard B.A."/>
            <person name="Roesel C.L."/>
        </authorList>
    </citation>
    <scope>NUCLEOTIDE SEQUENCE</scope>
    <source>
        <strain evidence="1">K2</strain>
    </source>
</reference>
<dbReference type="EMBL" id="JARQWQ010000139">
    <property type="protein sequence ID" value="KAK2548761.1"/>
    <property type="molecule type" value="Genomic_DNA"/>
</dbReference>
<comment type="caution">
    <text evidence="1">The sequence shown here is derived from an EMBL/GenBank/DDBJ whole genome shotgun (WGS) entry which is preliminary data.</text>
</comment>
<gene>
    <name evidence="1" type="ORF">P5673_031015</name>
</gene>
<dbReference type="Proteomes" id="UP001249851">
    <property type="component" value="Unassembled WGS sequence"/>
</dbReference>
<protein>
    <submittedName>
        <fullName evidence="1">Uncharacterized protein</fullName>
    </submittedName>
</protein>
<keyword evidence="2" id="KW-1185">Reference proteome</keyword>
<dbReference type="Gene3D" id="3.30.200.20">
    <property type="entry name" value="Phosphorylase Kinase, domain 1"/>
    <property type="match status" value="1"/>
</dbReference>
<proteinExistence type="predicted"/>
<dbReference type="AlphaFoldDB" id="A0AAD9USW8"/>